<sequence>MRDYTWYAMFKSSLPIKLNCFFGLLCSPDPSAIKNMRYMLAERLARDTPPVTTRSEICGSLMDYCTSRIHRKPL</sequence>
<keyword evidence="2" id="KW-1185">Reference proteome</keyword>
<protein>
    <submittedName>
        <fullName evidence="1">Uncharacterized protein</fullName>
    </submittedName>
</protein>
<proteinExistence type="predicted"/>
<evidence type="ECO:0000313" key="1">
    <source>
        <dbReference type="EMBL" id="GFY18167.1"/>
    </source>
</evidence>
<comment type="caution">
    <text evidence="1">The sequence shown here is derived from an EMBL/GenBank/DDBJ whole genome shotgun (WGS) entry which is preliminary data.</text>
</comment>
<dbReference type="Proteomes" id="UP000887159">
    <property type="component" value="Unassembled WGS sequence"/>
</dbReference>
<organism evidence="1 2">
    <name type="scientific">Trichonephila clavipes</name>
    <name type="common">Golden silk orbweaver</name>
    <name type="synonym">Nephila clavipes</name>
    <dbReference type="NCBI Taxonomy" id="2585209"/>
    <lineage>
        <taxon>Eukaryota</taxon>
        <taxon>Metazoa</taxon>
        <taxon>Ecdysozoa</taxon>
        <taxon>Arthropoda</taxon>
        <taxon>Chelicerata</taxon>
        <taxon>Arachnida</taxon>
        <taxon>Araneae</taxon>
        <taxon>Araneomorphae</taxon>
        <taxon>Entelegynae</taxon>
        <taxon>Araneoidea</taxon>
        <taxon>Nephilidae</taxon>
        <taxon>Trichonephila</taxon>
    </lineage>
</organism>
<name>A0A8X6SQN2_TRICX</name>
<dbReference type="AlphaFoldDB" id="A0A8X6SQN2"/>
<gene>
    <name evidence="1" type="ORF">TNCV_2045731</name>
</gene>
<accession>A0A8X6SQN2</accession>
<dbReference type="EMBL" id="BMAU01021348">
    <property type="protein sequence ID" value="GFY18167.1"/>
    <property type="molecule type" value="Genomic_DNA"/>
</dbReference>
<evidence type="ECO:0000313" key="2">
    <source>
        <dbReference type="Proteomes" id="UP000887159"/>
    </source>
</evidence>
<reference evidence="1" key="1">
    <citation type="submission" date="2020-08" db="EMBL/GenBank/DDBJ databases">
        <title>Multicomponent nature underlies the extraordinary mechanical properties of spider dragline silk.</title>
        <authorList>
            <person name="Kono N."/>
            <person name="Nakamura H."/>
            <person name="Mori M."/>
            <person name="Yoshida Y."/>
            <person name="Ohtoshi R."/>
            <person name="Malay A.D."/>
            <person name="Moran D.A.P."/>
            <person name="Tomita M."/>
            <person name="Numata K."/>
            <person name="Arakawa K."/>
        </authorList>
    </citation>
    <scope>NUCLEOTIDE SEQUENCE</scope>
</reference>